<dbReference type="SUPFAM" id="SSF56672">
    <property type="entry name" value="DNA/RNA polymerases"/>
    <property type="match status" value="1"/>
</dbReference>
<dbReference type="Gene3D" id="3.10.10.10">
    <property type="entry name" value="HIV Type 1 Reverse Transcriptase, subunit A, domain 1"/>
    <property type="match status" value="1"/>
</dbReference>
<evidence type="ECO:0000256" key="4">
    <source>
        <dbReference type="ARBA" id="ARBA00022759"/>
    </source>
</evidence>
<sequence length="762" mass="86505">MVMEQVLTPVKELSTEEQASIEFYEQLSQVKTKLRTSDLQTKDQLELINSKIGSHEQMMTEINKKLEFLIKHLLGKETIQEFGGSSQAGAARSQVLRNQVPNSSLKPCRSEIRSGLRENLLRNVEMAIFEGFGIYGWIAKVERFFAMGGYNEAEKLALEMQELVHMQKPRDLPEVIAEARAMEGSIMSRVVKKELLLANKENKDPHVYEQRAQSGVNNNNRKTKVITTETTPMGDRQLVRSEPRPRRHNTNAELDEKRMKGICFKCDGPWYKDHKCPNRELRVLTVFNGFEVEVLDGIGEEETIEEAIGECMALSFSSYRGLSSSTTTKVRGAVGKEGVVIMLDSGATQNFISPAAVKKLKLKCRTNPNLNVRLGNGLLVNGLGVCENVTFSTQNLEFTQNFVVLELGLIDVILGVAWLSTLGDCRVNWHTNEMSFLYKGKTVLLRGEEDLNNSKMSLKSLSSNYTVNSKCVEVELCNHQLTQPTTHQLDTSIQTVLSNFTSVFAIPTSLPPIRGREHAINLIPGTTTISVRPYRYPHAQKEVMEKMVRDMLEAGIILPSQSPFSSPVLLVKKKDDIWCFCVDYRALNSATIPDKFPIPMIDQLLDELNRSVIFSKMDLRAGYHQIRMKEEDALMNELFRPYLRKFILVFFDDILIYSRNLDEHVEHLTVVLKVLEEHCLFANQKKCMFGQPQVGYLGHIITYEGVSTYPTKTQAMTKWVTPKSVKKLRGFLGLTGYYRRFIKGYGVLARPLTDLLRKDSFE</sequence>
<dbReference type="PANTHER" id="PTHR37984">
    <property type="entry name" value="PROTEIN CBG26694"/>
    <property type="match status" value="1"/>
</dbReference>
<gene>
    <name evidence="7" type="primary">LOC109133342</name>
</gene>
<proteinExistence type="predicted"/>
<evidence type="ECO:0000256" key="3">
    <source>
        <dbReference type="ARBA" id="ARBA00022722"/>
    </source>
</evidence>
<keyword evidence="6" id="KW-1185">Reference proteome</keyword>
<dbReference type="RefSeq" id="XP_019101915.1">
    <property type="nucleotide sequence ID" value="XM_019246370.1"/>
</dbReference>
<evidence type="ECO:0000256" key="2">
    <source>
        <dbReference type="ARBA" id="ARBA00022695"/>
    </source>
</evidence>
<dbReference type="Proteomes" id="UP000694864">
    <property type="component" value="Chromosome 6"/>
</dbReference>
<dbReference type="InterPro" id="IPR043502">
    <property type="entry name" value="DNA/RNA_pol_sf"/>
</dbReference>
<dbReference type="InterPro" id="IPR021109">
    <property type="entry name" value="Peptidase_aspartic_dom_sf"/>
</dbReference>
<keyword evidence="4" id="KW-0255">Endonuclease</keyword>
<keyword evidence="4" id="KW-0378">Hydrolase</keyword>
<dbReference type="PANTHER" id="PTHR37984:SF5">
    <property type="entry name" value="PROTEIN NYNRIN-LIKE"/>
    <property type="match status" value="1"/>
</dbReference>
<accession>A0ABM1RSC7</accession>
<dbReference type="InterPro" id="IPR000477">
    <property type="entry name" value="RT_dom"/>
</dbReference>
<evidence type="ECO:0000313" key="6">
    <source>
        <dbReference type="Proteomes" id="UP000694864"/>
    </source>
</evidence>
<name>A0ABM1RSC7_CAMSA</name>
<dbReference type="Gene3D" id="2.40.70.10">
    <property type="entry name" value="Acid Proteases"/>
    <property type="match status" value="1"/>
</dbReference>
<evidence type="ECO:0000313" key="7">
    <source>
        <dbReference type="RefSeq" id="XP_019101915.1"/>
    </source>
</evidence>
<keyword evidence="2" id="KW-0548">Nucleotidyltransferase</keyword>
<dbReference type="Pfam" id="PF00078">
    <property type="entry name" value="RVT_1"/>
    <property type="match status" value="1"/>
</dbReference>
<dbReference type="CDD" id="cd01647">
    <property type="entry name" value="RT_LTR"/>
    <property type="match status" value="1"/>
</dbReference>
<reference evidence="6" key="1">
    <citation type="journal article" date="2014" name="Nat. Commun.">
        <title>The emerging biofuel crop Camelina sativa retains a highly undifferentiated hexaploid genome structure.</title>
        <authorList>
            <person name="Kagale S."/>
            <person name="Koh C."/>
            <person name="Nixon J."/>
            <person name="Bollina V."/>
            <person name="Clarke W.E."/>
            <person name="Tuteja R."/>
            <person name="Spillane C."/>
            <person name="Robinson S.J."/>
            <person name="Links M.G."/>
            <person name="Clarke C."/>
            <person name="Higgins E.E."/>
            <person name="Huebert T."/>
            <person name="Sharpe A.G."/>
            <person name="Parkin I.A."/>
        </authorList>
    </citation>
    <scope>NUCLEOTIDE SEQUENCE [LARGE SCALE GENOMIC DNA]</scope>
    <source>
        <strain evidence="6">cv. DH55</strain>
    </source>
</reference>
<dbReference type="SUPFAM" id="SSF50630">
    <property type="entry name" value="Acid proteases"/>
    <property type="match status" value="1"/>
</dbReference>
<keyword evidence="3" id="KW-0540">Nuclease</keyword>
<reference evidence="7" key="2">
    <citation type="submission" date="2025-08" db="UniProtKB">
        <authorList>
            <consortium name="RefSeq"/>
        </authorList>
    </citation>
    <scope>IDENTIFICATION</scope>
    <source>
        <tissue evidence="7">Leaf</tissue>
    </source>
</reference>
<keyword evidence="1" id="KW-0808">Transferase</keyword>
<organism evidence="6 7">
    <name type="scientific">Camelina sativa</name>
    <name type="common">False flax</name>
    <name type="synonym">Myagrum sativum</name>
    <dbReference type="NCBI Taxonomy" id="90675"/>
    <lineage>
        <taxon>Eukaryota</taxon>
        <taxon>Viridiplantae</taxon>
        <taxon>Streptophyta</taxon>
        <taxon>Embryophyta</taxon>
        <taxon>Tracheophyta</taxon>
        <taxon>Spermatophyta</taxon>
        <taxon>Magnoliopsida</taxon>
        <taxon>eudicotyledons</taxon>
        <taxon>Gunneridae</taxon>
        <taxon>Pentapetalae</taxon>
        <taxon>rosids</taxon>
        <taxon>malvids</taxon>
        <taxon>Brassicales</taxon>
        <taxon>Brassicaceae</taxon>
        <taxon>Camelineae</taxon>
        <taxon>Camelina</taxon>
    </lineage>
</organism>
<feature type="domain" description="Reverse transcriptase" evidence="5">
    <location>
        <begin position="634"/>
        <end position="701"/>
    </location>
</feature>
<dbReference type="GeneID" id="109133342"/>
<evidence type="ECO:0000256" key="1">
    <source>
        <dbReference type="ARBA" id="ARBA00022679"/>
    </source>
</evidence>
<dbReference type="InterPro" id="IPR043128">
    <property type="entry name" value="Rev_trsase/Diguanyl_cyclase"/>
</dbReference>
<dbReference type="InterPro" id="IPR050951">
    <property type="entry name" value="Retrovirus_Pol_polyprotein"/>
</dbReference>
<dbReference type="Gene3D" id="3.30.70.270">
    <property type="match status" value="3"/>
</dbReference>
<dbReference type="CDD" id="cd00303">
    <property type="entry name" value="retropepsin_like"/>
    <property type="match status" value="1"/>
</dbReference>
<protein>
    <submittedName>
        <fullName evidence="7">Uncharacterized protein LOC109133342</fullName>
    </submittedName>
</protein>
<evidence type="ECO:0000259" key="5">
    <source>
        <dbReference type="Pfam" id="PF00078"/>
    </source>
</evidence>
<dbReference type="Pfam" id="PF08284">
    <property type="entry name" value="RVP_2"/>
    <property type="match status" value="1"/>
</dbReference>